<comment type="caution">
    <text evidence="6">The sequence shown here is derived from an EMBL/GenBank/DDBJ whole genome shotgun (WGS) entry which is preliminary data.</text>
</comment>
<evidence type="ECO:0000313" key="7">
    <source>
        <dbReference type="Proteomes" id="UP000237246"/>
    </source>
</evidence>
<feature type="coiled-coil region" evidence="5">
    <location>
        <begin position="39"/>
        <end position="73"/>
    </location>
</feature>
<dbReference type="InterPro" id="IPR051877">
    <property type="entry name" value="Centriole_BasalBody_StrucProt"/>
</dbReference>
<keyword evidence="5" id="KW-0175">Coiled coil</keyword>
<sequence length="138" mass="15786">ERENCELLENYHKACEQGESWEAKCHQAEADCNSVRLALISVESENRRLKEKVKTLETEVEQHLATEEAYQSQLSTLHKSIVKMEGELQNIHQERVSILANLVSTQELCIKLDGGKELLSQQLTSTSEKVERVCEINF</sequence>
<proteinExistence type="inferred from homology"/>
<name>A0A2P4SB41_BAMTH</name>
<dbReference type="EMBL" id="PPHD01070569">
    <property type="protein sequence ID" value="POI21329.1"/>
    <property type="molecule type" value="Genomic_DNA"/>
</dbReference>
<keyword evidence="7" id="KW-1185">Reference proteome</keyword>
<protein>
    <submittedName>
        <fullName evidence="6">Uncharacterized protein</fullName>
    </submittedName>
</protein>
<evidence type="ECO:0000256" key="2">
    <source>
        <dbReference type="ARBA" id="ARBA00022490"/>
    </source>
</evidence>
<keyword evidence="2" id="KW-0963">Cytoplasm</keyword>
<dbReference type="OrthoDB" id="10254663at2759"/>
<keyword evidence="3" id="KW-0206">Cytoskeleton</keyword>
<dbReference type="Proteomes" id="UP000237246">
    <property type="component" value="Unassembled WGS sequence"/>
</dbReference>
<evidence type="ECO:0000256" key="5">
    <source>
        <dbReference type="SAM" id="Coils"/>
    </source>
</evidence>
<dbReference type="AlphaFoldDB" id="A0A2P4SB41"/>
<dbReference type="GO" id="GO:0005814">
    <property type="term" value="C:centriole"/>
    <property type="evidence" value="ECO:0007669"/>
    <property type="project" value="UniProtKB-SubCell"/>
</dbReference>
<evidence type="ECO:0000256" key="1">
    <source>
        <dbReference type="ARBA" id="ARBA00004114"/>
    </source>
</evidence>
<gene>
    <name evidence="6" type="ORF">CIB84_014925</name>
</gene>
<feature type="non-terminal residue" evidence="6">
    <location>
        <position position="1"/>
    </location>
</feature>
<organism evidence="6 7">
    <name type="scientific">Bambusicola thoracicus</name>
    <name type="common">Chinese bamboo-partridge</name>
    <name type="synonym">Perdix thoracica</name>
    <dbReference type="NCBI Taxonomy" id="9083"/>
    <lineage>
        <taxon>Eukaryota</taxon>
        <taxon>Metazoa</taxon>
        <taxon>Chordata</taxon>
        <taxon>Craniata</taxon>
        <taxon>Vertebrata</taxon>
        <taxon>Euteleostomi</taxon>
        <taxon>Archelosauria</taxon>
        <taxon>Archosauria</taxon>
        <taxon>Dinosauria</taxon>
        <taxon>Saurischia</taxon>
        <taxon>Theropoda</taxon>
        <taxon>Coelurosauria</taxon>
        <taxon>Aves</taxon>
        <taxon>Neognathae</taxon>
        <taxon>Galloanserae</taxon>
        <taxon>Galliformes</taxon>
        <taxon>Phasianidae</taxon>
        <taxon>Perdicinae</taxon>
        <taxon>Bambusicola</taxon>
    </lineage>
</organism>
<dbReference type="PANTHER" id="PTHR20544">
    <property type="entry name" value="CENTROSOMAL PROTEIN CEP135"/>
    <property type="match status" value="1"/>
</dbReference>
<evidence type="ECO:0000256" key="4">
    <source>
        <dbReference type="ARBA" id="ARBA00038123"/>
    </source>
</evidence>
<comment type="subcellular location">
    <subcellularLocation>
        <location evidence="1">Cytoplasm</location>
        <location evidence="1">Cytoskeleton</location>
        <location evidence="1">Microtubule organizing center</location>
        <location evidence="1">Centrosome</location>
        <location evidence="1">Centriole</location>
    </subcellularLocation>
</comment>
<comment type="similarity">
    <text evidence="4">Belongs to the CEP135/TSGA10 family.</text>
</comment>
<reference evidence="6 7" key="1">
    <citation type="submission" date="2018-01" db="EMBL/GenBank/DDBJ databases">
        <title>Comparison of the Chinese Bamboo Partridge and Red Junglefowl genome sequences highlights the importance of demography in genome evolution.</title>
        <authorList>
            <person name="Tiley G.P."/>
            <person name="Kimball R.T."/>
            <person name="Braun E.L."/>
            <person name="Burleigh J.G."/>
        </authorList>
    </citation>
    <scope>NUCLEOTIDE SEQUENCE [LARGE SCALE GENOMIC DNA]</scope>
    <source>
        <strain evidence="6">RTK389</strain>
        <tissue evidence="6">Blood</tissue>
    </source>
</reference>
<dbReference type="PANTHER" id="PTHR20544:SF2">
    <property type="entry name" value="TESTIS SPECIFIC 10"/>
    <property type="match status" value="1"/>
</dbReference>
<evidence type="ECO:0000313" key="6">
    <source>
        <dbReference type="EMBL" id="POI21329.1"/>
    </source>
</evidence>
<evidence type="ECO:0000256" key="3">
    <source>
        <dbReference type="ARBA" id="ARBA00023212"/>
    </source>
</evidence>
<accession>A0A2P4SB41</accession>